<reference evidence="3 4" key="2">
    <citation type="journal article" date="2019" name="G3 (Bethesda)">
        <title>Hybrid Assembly of the Genome of the Entomopathogenic Nematode Steinernema carpocapsae Identifies the X-Chromosome.</title>
        <authorList>
            <person name="Serra L."/>
            <person name="Macchietto M."/>
            <person name="Macias-Munoz A."/>
            <person name="McGill C.J."/>
            <person name="Rodriguez I.M."/>
            <person name="Rodriguez B."/>
            <person name="Murad R."/>
            <person name="Mortazavi A."/>
        </authorList>
    </citation>
    <scope>NUCLEOTIDE SEQUENCE [LARGE SCALE GENOMIC DNA]</scope>
    <source>
        <strain evidence="3 4">ALL</strain>
    </source>
</reference>
<gene>
    <name evidence="3" type="ORF">L596_010618</name>
</gene>
<proteinExistence type="predicted"/>
<reference evidence="3 4" key="1">
    <citation type="journal article" date="2015" name="Genome Biol.">
        <title>Comparative genomics of Steinernema reveals deeply conserved gene regulatory networks.</title>
        <authorList>
            <person name="Dillman A.R."/>
            <person name="Macchietto M."/>
            <person name="Porter C.F."/>
            <person name="Rogers A."/>
            <person name="Williams B."/>
            <person name="Antoshechkin I."/>
            <person name="Lee M.M."/>
            <person name="Goodwin Z."/>
            <person name="Lu X."/>
            <person name="Lewis E.E."/>
            <person name="Goodrich-Blair H."/>
            <person name="Stock S.P."/>
            <person name="Adams B.J."/>
            <person name="Sternberg P.W."/>
            <person name="Mortazavi A."/>
        </authorList>
    </citation>
    <scope>NUCLEOTIDE SEQUENCE [LARGE SCALE GENOMIC DNA]</scope>
    <source>
        <strain evidence="3 4">ALL</strain>
    </source>
</reference>
<evidence type="ECO:0000313" key="3">
    <source>
        <dbReference type="EMBL" id="TKR96623.1"/>
    </source>
</evidence>
<organism evidence="3 4">
    <name type="scientific">Steinernema carpocapsae</name>
    <name type="common">Entomopathogenic nematode</name>
    <dbReference type="NCBI Taxonomy" id="34508"/>
    <lineage>
        <taxon>Eukaryota</taxon>
        <taxon>Metazoa</taxon>
        <taxon>Ecdysozoa</taxon>
        <taxon>Nematoda</taxon>
        <taxon>Chromadorea</taxon>
        <taxon>Rhabditida</taxon>
        <taxon>Tylenchina</taxon>
        <taxon>Panagrolaimomorpha</taxon>
        <taxon>Strongyloidoidea</taxon>
        <taxon>Steinernematidae</taxon>
        <taxon>Steinernema</taxon>
    </lineage>
</organism>
<dbReference type="Gene3D" id="1.20.5.490">
    <property type="entry name" value="Single helix bin"/>
    <property type="match status" value="1"/>
</dbReference>
<dbReference type="Proteomes" id="UP000298663">
    <property type="component" value="Unassembled WGS sequence"/>
</dbReference>
<sequence length="514" mass="59477">MARFSRIATIPYKTLYLVSVLITMTRSNQASVPMADMLQMLQETQKFLQSQITNKDQEIAELKKQLKNFETVLTGTEGTLKTLQSQNATLEEDYQNLIADSEEMENKIRQLEDVKFALEEEVKQHLEDLAKVDEEDLIIKKRFDDFETEKEVLKKELSRAQEKSNAFEQWEAERQTFKKELDRLKTTIKASDELEYENEIIKKELDELKIKLKAMNQLKNENDALKKKAISVLTKANDTAQDSKNDVSAYKDRVKELKTVNANLFTKVEERDYKNHNLNKKIESLKTSFDETKDRHQKEMVKVSQLTQENANLKRSMEQGISKNEVAAYRTRNKELEKMNDELLDKLKAQDKTIHDLNARMNHLASPMQAGRPRSVQDPRIVQRQVSSYNQFVTSPQVAQSSAEQKFNAMKAHYKQQIQVLQATTHEQKTKIDNLSKTINDMKANFRNATAVHQAQLDKVAQLTQENVNLKQSLEVSAQLIVNQQSTRKRSASRDSQEQVNQVKEARMTCSNVQ</sequence>
<evidence type="ECO:0000256" key="1">
    <source>
        <dbReference type="SAM" id="Coils"/>
    </source>
</evidence>
<feature type="coiled-coil region" evidence="1">
    <location>
        <begin position="432"/>
        <end position="473"/>
    </location>
</feature>
<protein>
    <submittedName>
        <fullName evidence="3">Uncharacterized protein</fullName>
    </submittedName>
</protein>
<evidence type="ECO:0000256" key="2">
    <source>
        <dbReference type="SAM" id="MobiDB-lite"/>
    </source>
</evidence>
<comment type="caution">
    <text evidence="3">The sequence shown here is derived from an EMBL/GenBank/DDBJ whole genome shotgun (WGS) entry which is preliminary data.</text>
</comment>
<feature type="coiled-coil region" evidence="1">
    <location>
        <begin position="38"/>
        <end position="360"/>
    </location>
</feature>
<evidence type="ECO:0000313" key="4">
    <source>
        <dbReference type="Proteomes" id="UP000298663"/>
    </source>
</evidence>
<feature type="region of interest" description="Disordered" evidence="2">
    <location>
        <begin position="487"/>
        <end position="514"/>
    </location>
</feature>
<keyword evidence="1" id="KW-0175">Coiled coil</keyword>
<dbReference type="AlphaFoldDB" id="A0A4U5PJD4"/>
<accession>A0A4U5PJD4</accession>
<dbReference type="EMBL" id="AZBU02000002">
    <property type="protein sequence ID" value="TKR96623.1"/>
    <property type="molecule type" value="Genomic_DNA"/>
</dbReference>
<dbReference type="STRING" id="34508.A0A4U5PJD4"/>
<keyword evidence="4" id="KW-1185">Reference proteome</keyword>
<name>A0A4U5PJD4_STECR</name>